<organism evidence="1 2">
    <name type="scientific">Methylorubrum extorquens</name>
    <name type="common">Methylobacterium dichloromethanicum</name>
    <name type="synonym">Methylobacterium extorquens</name>
    <dbReference type="NCBI Taxonomy" id="408"/>
    <lineage>
        <taxon>Bacteria</taxon>
        <taxon>Pseudomonadati</taxon>
        <taxon>Pseudomonadota</taxon>
        <taxon>Alphaproteobacteria</taxon>
        <taxon>Hyphomicrobiales</taxon>
        <taxon>Methylobacteriaceae</taxon>
        <taxon>Methylorubrum</taxon>
    </lineage>
</organism>
<dbReference type="AlphaFoldDB" id="A0A2N9AYC5"/>
<evidence type="ECO:0000313" key="1">
    <source>
        <dbReference type="EMBL" id="SOR32331.1"/>
    </source>
</evidence>
<name>A0A2N9AYC5_METEX</name>
<protein>
    <submittedName>
        <fullName evidence="1">Uncharacterized protein</fullName>
    </submittedName>
</protein>
<proteinExistence type="predicted"/>
<gene>
    <name evidence="1" type="ORF">TK0001_5772</name>
</gene>
<dbReference type="EMBL" id="LT962688">
    <property type="protein sequence ID" value="SOR32331.1"/>
    <property type="molecule type" value="Genomic_DNA"/>
</dbReference>
<reference evidence="2" key="1">
    <citation type="submission" date="2017-10" db="EMBL/GenBank/DDBJ databases">
        <authorList>
            <person name="Regsiter A."/>
            <person name="William W."/>
        </authorList>
    </citation>
    <scope>NUCLEOTIDE SEQUENCE [LARGE SCALE GENOMIC DNA]</scope>
</reference>
<accession>A0A2N9AYC5</accession>
<evidence type="ECO:0000313" key="2">
    <source>
        <dbReference type="Proteomes" id="UP000233769"/>
    </source>
</evidence>
<dbReference type="Proteomes" id="UP000233769">
    <property type="component" value="Chromosome tk0001"/>
</dbReference>
<sequence length="94" mass="10369">MSTDFRDNTTVSQRRAVCGLDIDDAEMMRGYEGNAQIMADVATVIEQAQREGRDLATALRIARVTLAYVSGPEPEPDQARALEALDRQLRALSD</sequence>